<dbReference type="Pfam" id="PF05635">
    <property type="entry name" value="23S_rRNA_IVP"/>
    <property type="match status" value="1"/>
</dbReference>
<dbReference type="InterPro" id="IPR036583">
    <property type="entry name" value="23S_rRNA_IVS_sf"/>
</dbReference>
<protein>
    <submittedName>
        <fullName evidence="1">Four helix bundle protein</fullName>
    </submittedName>
</protein>
<dbReference type="InterPro" id="IPR012657">
    <property type="entry name" value="23S_rRNA-intervening_sequence"/>
</dbReference>
<name>A0A7W5DP48_9PORP</name>
<organism evidence="1 2">
    <name type="scientific">Microbacter margulisiae</name>
    <dbReference type="NCBI Taxonomy" id="1350067"/>
    <lineage>
        <taxon>Bacteria</taxon>
        <taxon>Pseudomonadati</taxon>
        <taxon>Bacteroidota</taxon>
        <taxon>Bacteroidia</taxon>
        <taxon>Bacteroidales</taxon>
        <taxon>Porphyromonadaceae</taxon>
        <taxon>Microbacter</taxon>
    </lineage>
</organism>
<dbReference type="CDD" id="cd16377">
    <property type="entry name" value="23S_rRNA_IVP_like"/>
    <property type="match status" value="1"/>
</dbReference>
<dbReference type="EMBL" id="JACHYB010000001">
    <property type="protein sequence ID" value="MBB3186522.1"/>
    <property type="molecule type" value="Genomic_DNA"/>
</dbReference>
<comment type="caution">
    <text evidence="1">The sequence shown here is derived from an EMBL/GenBank/DDBJ whole genome shotgun (WGS) entry which is preliminary data.</text>
</comment>
<gene>
    <name evidence="1" type="ORF">FHX64_000685</name>
</gene>
<evidence type="ECO:0000313" key="1">
    <source>
        <dbReference type="EMBL" id="MBB3186522.1"/>
    </source>
</evidence>
<dbReference type="Gene3D" id="1.20.1440.60">
    <property type="entry name" value="23S rRNA-intervening sequence"/>
    <property type="match status" value="1"/>
</dbReference>
<evidence type="ECO:0000313" key="2">
    <source>
        <dbReference type="Proteomes" id="UP000544222"/>
    </source>
</evidence>
<dbReference type="PANTHER" id="PTHR38471:SF2">
    <property type="entry name" value="FOUR HELIX BUNDLE PROTEIN"/>
    <property type="match status" value="1"/>
</dbReference>
<proteinExistence type="predicted"/>
<reference evidence="1 2" key="1">
    <citation type="submission" date="2020-08" db="EMBL/GenBank/DDBJ databases">
        <title>Genomic Encyclopedia of Type Strains, Phase IV (KMG-IV): sequencing the most valuable type-strain genomes for metagenomic binning, comparative biology and taxonomic classification.</title>
        <authorList>
            <person name="Goeker M."/>
        </authorList>
    </citation>
    <scope>NUCLEOTIDE SEQUENCE [LARGE SCALE GENOMIC DNA]</scope>
    <source>
        <strain evidence="1 2">DSM 27471</strain>
    </source>
</reference>
<dbReference type="NCBIfam" id="TIGR02436">
    <property type="entry name" value="four helix bundle protein"/>
    <property type="match status" value="1"/>
</dbReference>
<dbReference type="SUPFAM" id="SSF158446">
    <property type="entry name" value="IVS-encoded protein-like"/>
    <property type="match status" value="1"/>
</dbReference>
<accession>A0A7W5DP48</accession>
<dbReference type="Proteomes" id="UP000544222">
    <property type="component" value="Unassembled WGS sequence"/>
</dbReference>
<sequence length="125" mass="14465">MKTNNFEDLVVWQQAYEFVLKIYTTTLLFPKEELFGLTSQFKRASVSIAANIAEGYKRSGIKDKLRFYNTSEVSINEYLYYIILSNDLHYIDQQKHDELYQAASSVSKLLNAYCNGIINNTNNQA</sequence>
<dbReference type="AlphaFoldDB" id="A0A7W5DP48"/>
<dbReference type="RefSeq" id="WP_183412407.1">
    <property type="nucleotide sequence ID" value="NZ_JACHYB010000001.1"/>
</dbReference>
<dbReference type="PANTHER" id="PTHR38471">
    <property type="entry name" value="FOUR HELIX BUNDLE PROTEIN"/>
    <property type="match status" value="1"/>
</dbReference>
<keyword evidence="2" id="KW-1185">Reference proteome</keyword>